<dbReference type="PANTHER" id="PTHR46572:SF1">
    <property type="entry name" value="RHO1 GUANINE NUCLEOTIDE EXCHANGE FACTOR TUS1"/>
    <property type="match status" value="1"/>
</dbReference>
<reference evidence="4 5" key="1">
    <citation type="journal article" date="2016" name="Mol. Biol. Evol.">
        <title>Comparative Genomics of Early-Diverging Mushroom-Forming Fungi Provides Insights into the Origins of Lignocellulose Decay Capabilities.</title>
        <authorList>
            <person name="Nagy L.G."/>
            <person name="Riley R."/>
            <person name="Tritt A."/>
            <person name="Adam C."/>
            <person name="Daum C."/>
            <person name="Floudas D."/>
            <person name="Sun H."/>
            <person name="Yadav J.S."/>
            <person name="Pangilinan J."/>
            <person name="Larsson K.H."/>
            <person name="Matsuura K."/>
            <person name="Barry K."/>
            <person name="Labutti K."/>
            <person name="Kuo R."/>
            <person name="Ohm R.A."/>
            <person name="Bhattacharya S.S."/>
            <person name="Shirouzu T."/>
            <person name="Yoshinaga Y."/>
            <person name="Martin F.M."/>
            <person name="Grigoriev I.V."/>
            <person name="Hibbett D.S."/>
        </authorList>
    </citation>
    <scope>NUCLEOTIDE SEQUENCE [LARGE SCALE GENOMIC DNA]</scope>
    <source>
        <strain evidence="4 5">TUFC12733</strain>
    </source>
</reference>
<dbReference type="AlphaFoldDB" id="A0A167N7K3"/>
<evidence type="ECO:0000313" key="5">
    <source>
        <dbReference type="Proteomes" id="UP000076738"/>
    </source>
</evidence>
<proteinExistence type="predicted"/>
<evidence type="ECO:0000256" key="1">
    <source>
        <dbReference type="ARBA" id="ARBA00022658"/>
    </source>
</evidence>
<protein>
    <recommendedName>
        <fullName evidence="3">CNH domain-containing protein</fullName>
    </recommendedName>
</protein>
<dbReference type="EMBL" id="KV417280">
    <property type="protein sequence ID" value="KZO97427.1"/>
    <property type="molecule type" value="Genomic_DNA"/>
</dbReference>
<dbReference type="OrthoDB" id="2272012at2759"/>
<dbReference type="InterPro" id="IPR052233">
    <property type="entry name" value="Rho-type_GEFs"/>
</dbReference>
<evidence type="ECO:0000313" key="4">
    <source>
        <dbReference type="EMBL" id="KZO97427.1"/>
    </source>
</evidence>
<dbReference type="Pfam" id="PF00780">
    <property type="entry name" value="CNH"/>
    <property type="match status" value="1"/>
</dbReference>
<dbReference type="GO" id="GO:0005085">
    <property type="term" value="F:guanyl-nucleotide exchange factor activity"/>
    <property type="evidence" value="ECO:0007669"/>
    <property type="project" value="UniProtKB-KW"/>
</dbReference>
<feature type="region of interest" description="Disordered" evidence="2">
    <location>
        <begin position="1"/>
        <end position="35"/>
    </location>
</feature>
<accession>A0A167N7K3</accession>
<dbReference type="InterPro" id="IPR001180">
    <property type="entry name" value="CNH_dom"/>
</dbReference>
<feature type="domain" description="CNH" evidence="3">
    <location>
        <begin position="63"/>
        <end position="348"/>
    </location>
</feature>
<keyword evidence="1" id="KW-0344">Guanine-nucleotide releasing factor</keyword>
<feature type="region of interest" description="Disordered" evidence="2">
    <location>
        <begin position="239"/>
        <end position="260"/>
    </location>
</feature>
<evidence type="ECO:0000259" key="3">
    <source>
        <dbReference type="PROSITE" id="PS50219"/>
    </source>
</evidence>
<feature type="compositionally biased region" description="Basic and acidic residues" evidence="2">
    <location>
        <begin position="1"/>
        <end position="19"/>
    </location>
</feature>
<dbReference type="PANTHER" id="PTHR46572">
    <property type="entry name" value="RHO1 GDP-GTP EXCHANGE PROTEIN 1-RELATED"/>
    <property type="match status" value="1"/>
</dbReference>
<keyword evidence="5" id="KW-1185">Reference proteome</keyword>
<name>A0A167N7K3_CALVF</name>
<dbReference type="STRING" id="1330018.A0A167N7K3"/>
<dbReference type="Proteomes" id="UP000076738">
    <property type="component" value="Unassembled WGS sequence"/>
</dbReference>
<dbReference type="PROSITE" id="PS50219">
    <property type="entry name" value="CNH"/>
    <property type="match status" value="1"/>
</dbReference>
<evidence type="ECO:0000256" key="2">
    <source>
        <dbReference type="SAM" id="MobiDB-lite"/>
    </source>
</evidence>
<sequence length="390" mass="43065">MYDKLRALVRKPREEHPADKTPGANVPETNEEPAQPEQLQDLFHLVQLGTSSSHPSTSDIPFTSKVLSVSTFRVPANRAVQLVVVACEDGIWFGRASDPSSIQLSIPLPKVTACALLPEEEVLLVISDRELLHFSAHALPPGQPKGPLQKLASNVEHLLTTQLQGRRAVVYSTRKGGDWKVHVLDIVEEEDLPARWGFQKLHELSIAFPFSALQPLTTRLALPTTSHWELLDPARFRTELLPHPSKPQPQPGRVRQQEEGRPLGCVELTEGEVLLVYSEYGIILHRSSKQVLRTALWKSRASQAAFHPPYLLLFAEGLIEVRHMATLALGQLLQAQGVRCVSPPGLVRRRGGLEDWETAELEAGEGEVWAVVSAGVGEGQRVVRLCPANV</sequence>
<organism evidence="4 5">
    <name type="scientific">Calocera viscosa (strain TUFC12733)</name>
    <dbReference type="NCBI Taxonomy" id="1330018"/>
    <lineage>
        <taxon>Eukaryota</taxon>
        <taxon>Fungi</taxon>
        <taxon>Dikarya</taxon>
        <taxon>Basidiomycota</taxon>
        <taxon>Agaricomycotina</taxon>
        <taxon>Dacrymycetes</taxon>
        <taxon>Dacrymycetales</taxon>
        <taxon>Dacrymycetaceae</taxon>
        <taxon>Calocera</taxon>
    </lineage>
</organism>
<gene>
    <name evidence="4" type="ORF">CALVIDRAFT_554639</name>
</gene>